<evidence type="ECO:0000313" key="5">
    <source>
        <dbReference type="Proteomes" id="UP000199387"/>
    </source>
</evidence>
<dbReference type="Pfam" id="PF01966">
    <property type="entry name" value="HD"/>
    <property type="match status" value="1"/>
</dbReference>
<dbReference type="InterPro" id="IPR006674">
    <property type="entry name" value="HD_domain"/>
</dbReference>
<feature type="domain" description="HD" evidence="3">
    <location>
        <begin position="68"/>
        <end position="251"/>
    </location>
</feature>
<dbReference type="NCBIfam" id="NF041026">
    <property type="entry name" value="antiphage_dGTPase"/>
    <property type="match status" value="1"/>
</dbReference>
<organism evidence="4 5">
    <name type="scientific">Melghirimyces thermohalophilus</name>
    <dbReference type="NCBI Taxonomy" id="1236220"/>
    <lineage>
        <taxon>Bacteria</taxon>
        <taxon>Bacillati</taxon>
        <taxon>Bacillota</taxon>
        <taxon>Bacilli</taxon>
        <taxon>Bacillales</taxon>
        <taxon>Thermoactinomycetaceae</taxon>
        <taxon>Melghirimyces</taxon>
    </lineage>
</organism>
<dbReference type="HAMAP" id="MF_01212">
    <property type="entry name" value="dGTPase_type2"/>
    <property type="match status" value="1"/>
</dbReference>
<dbReference type="RefSeq" id="WP_091566808.1">
    <property type="nucleotide sequence ID" value="NZ_FMZA01000004.1"/>
</dbReference>
<dbReference type="InterPro" id="IPR006261">
    <property type="entry name" value="dGTPase"/>
</dbReference>
<dbReference type="Proteomes" id="UP000199387">
    <property type="component" value="Unassembled WGS sequence"/>
</dbReference>
<dbReference type="Gene3D" id="1.10.3210.10">
    <property type="entry name" value="Hypothetical protein af1432"/>
    <property type="match status" value="1"/>
</dbReference>
<evidence type="ECO:0000313" key="4">
    <source>
        <dbReference type="EMBL" id="SDC17933.1"/>
    </source>
</evidence>
<dbReference type="InterPro" id="IPR026875">
    <property type="entry name" value="PHydrolase_assoc_dom"/>
</dbReference>
<evidence type="ECO:0000256" key="2">
    <source>
        <dbReference type="HAMAP-Rule" id="MF_01212"/>
    </source>
</evidence>
<dbReference type="OrthoDB" id="9803619at2"/>
<keyword evidence="5" id="KW-1185">Reference proteome</keyword>
<dbReference type="InterPro" id="IPR050135">
    <property type="entry name" value="dGTPase-like"/>
</dbReference>
<dbReference type="InterPro" id="IPR003607">
    <property type="entry name" value="HD/PDEase_dom"/>
</dbReference>
<evidence type="ECO:0000256" key="1">
    <source>
        <dbReference type="ARBA" id="ARBA00022801"/>
    </source>
</evidence>
<dbReference type="AlphaFoldDB" id="A0A1G6JGY3"/>
<dbReference type="Pfam" id="PF13286">
    <property type="entry name" value="HD_assoc"/>
    <property type="match status" value="1"/>
</dbReference>
<dbReference type="GO" id="GO:0008832">
    <property type="term" value="F:dGTPase activity"/>
    <property type="evidence" value="ECO:0007669"/>
    <property type="project" value="TreeGrafter"/>
</dbReference>
<protein>
    <recommendedName>
        <fullName evidence="2">Deoxyguanosinetriphosphate triphosphohydrolase-like protein</fullName>
    </recommendedName>
</protein>
<dbReference type="PROSITE" id="PS51831">
    <property type="entry name" value="HD"/>
    <property type="match status" value="1"/>
</dbReference>
<dbReference type="NCBIfam" id="TIGR01353">
    <property type="entry name" value="dGTP_triPase"/>
    <property type="match status" value="1"/>
</dbReference>
<dbReference type="InterPro" id="IPR023023">
    <property type="entry name" value="dNTPase_2"/>
</dbReference>
<dbReference type="PANTHER" id="PTHR11373">
    <property type="entry name" value="DEOXYNUCLEOSIDE TRIPHOSPHATE TRIPHOSPHOHYDROLASE"/>
    <property type="match status" value="1"/>
</dbReference>
<dbReference type="CDD" id="cd00077">
    <property type="entry name" value="HDc"/>
    <property type="match status" value="1"/>
</dbReference>
<gene>
    <name evidence="4" type="ORF">SAMN04488112_10436</name>
</gene>
<name>A0A1G6JGY3_9BACL</name>
<keyword evidence="1 2" id="KW-0378">Hydrolase</keyword>
<dbReference type="EMBL" id="FMZA01000004">
    <property type="protein sequence ID" value="SDC17933.1"/>
    <property type="molecule type" value="Genomic_DNA"/>
</dbReference>
<comment type="similarity">
    <text evidence="2">Belongs to the dGTPase family. Type 2 subfamily.</text>
</comment>
<sequence length="438" mass="49786">MWLAGGENRLYGPEDRERRFGGGARSGRDLRDPFERDYGRIIHSAAFRRLQAKKQVIGTDAGDFHRTRLTHSMEVAQIARGITLSLNRRSPLLQAGEKIDVSLVEAAALAHDLGHPPFGHEGERALHQCMLPYGGFEGNAQTFRILTRLEGKKGEGLNLTRGLLLSVMKYPIPMEEAMGEIKGLTGDNRPPKASVYASDRPAWEWLLASLSQRERAFYTETGREPSSPFHQTRRMSLECSLIDLADDIAYATHDLEDAVNFRLVEVEELAEVLINAAAENPFCEELGQAAHLSRSLHLRQEDFKHHLKQVFANLISAFVHAVELKKEGESKFSPRLRYRALLPEGLRELNRQLKKVVERRVIHSPDVQALAFKGDRIVRRLFEALMDEEKLLPENDRKQLEQHPEDRARVVCDYLAGMTDPYAVRMFERLYGSGRTLF</sequence>
<accession>A0A1G6JGY3</accession>
<evidence type="ECO:0000259" key="3">
    <source>
        <dbReference type="PROSITE" id="PS51831"/>
    </source>
</evidence>
<dbReference type="NCBIfam" id="NF003701">
    <property type="entry name" value="PRK05318.1"/>
    <property type="match status" value="1"/>
</dbReference>
<dbReference type="PANTHER" id="PTHR11373:SF32">
    <property type="entry name" value="DEOXYGUANOSINETRIPHOSPHATE TRIPHOSPHOHYDROLASE"/>
    <property type="match status" value="1"/>
</dbReference>
<dbReference type="GO" id="GO:0006203">
    <property type="term" value="P:dGTP catabolic process"/>
    <property type="evidence" value="ECO:0007669"/>
    <property type="project" value="TreeGrafter"/>
</dbReference>
<reference evidence="4 5" key="1">
    <citation type="submission" date="2016-10" db="EMBL/GenBank/DDBJ databases">
        <authorList>
            <person name="de Groot N.N."/>
        </authorList>
    </citation>
    <scope>NUCLEOTIDE SEQUENCE [LARGE SCALE GENOMIC DNA]</scope>
    <source>
        <strain evidence="4 5">DSM 45514</strain>
    </source>
</reference>
<dbReference type="STRING" id="1236220.SAMN04488112_10436"/>
<dbReference type="SMART" id="SM00471">
    <property type="entry name" value="HDc"/>
    <property type="match status" value="1"/>
</dbReference>
<dbReference type="SUPFAM" id="SSF109604">
    <property type="entry name" value="HD-domain/PDEase-like"/>
    <property type="match status" value="1"/>
</dbReference>
<proteinExistence type="inferred from homology"/>